<dbReference type="GO" id="GO:0004540">
    <property type="term" value="F:RNA nuclease activity"/>
    <property type="evidence" value="ECO:0007669"/>
    <property type="project" value="InterPro"/>
</dbReference>
<evidence type="ECO:0000313" key="10">
    <source>
        <dbReference type="EMBL" id="PWF43666.1"/>
    </source>
</evidence>
<dbReference type="InterPro" id="IPR022907">
    <property type="entry name" value="VapC_family"/>
</dbReference>
<evidence type="ECO:0000256" key="6">
    <source>
        <dbReference type="ARBA" id="ARBA00022842"/>
    </source>
</evidence>
<dbReference type="HAMAP" id="MF_00265">
    <property type="entry name" value="VapC_Nob1"/>
    <property type="match status" value="1"/>
</dbReference>
<feature type="binding site" evidence="8">
    <location>
        <position position="92"/>
    </location>
    <ligand>
        <name>Mg(2+)</name>
        <dbReference type="ChEBI" id="CHEBI:18420"/>
    </ligand>
</feature>
<reference evidence="10 11" key="1">
    <citation type="submission" date="2018-04" db="EMBL/GenBank/DDBJ databases">
        <title>Massilia violaceinigra sp. nov., a novel purple-pigmented bacterium isolated from Tianshan glacier, Xinjiang, China.</title>
        <authorList>
            <person name="Wang H."/>
        </authorList>
    </citation>
    <scope>NUCLEOTIDE SEQUENCE [LARGE SCALE GENOMIC DNA]</scope>
    <source>
        <strain evidence="10 11">B448-2</strain>
    </source>
</reference>
<keyword evidence="8" id="KW-0800">Toxin</keyword>
<comment type="similarity">
    <text evidence="7 8">Belongs to the PINc/VapC protein family.</text>
</comment>
<proteinExistence type="inferred from homology"/>
<dbReference type="OrthoDB" id="532510at2"/>
<evidence type="ECO:0000256" key="3">
    <source>
        <dbReference type="ARBA" id="ARBA00022722"/>
    </source>
</evidence>
<dbReference type="InterPro" id="IPR002716">
    <property type="entry name" value="PIN_dom"/>
</dbReference>
<dbReference type="SUPFAM" id="SSF88723">
    <property type="entry name" value="PIN domain-like"/>
    <property type="match status" value="1"/>
</dbReference>
<keyword evidence="6 8" id="KW-0460">Magnesium</keyword>
<evidence type="ECO:0000256" key="5">
    <source>
        <dbReference type="ARBA" id="ARBA00022801"/>
    </source>
</evidence>
<evidence type="ECO:0000256" key="8">
    <source>
        <dbReference type="HAMAP-Rule" id="MF_00265"/>
    </source>
</evidence>
<comment type="function">
    <text evidence="8">Toxic component of a toxin-antitoxin (TA) system. An RNase.</text>
</comment>
<keyword evidence="11" id="KW-1185">Reference proteome</keyword>
<protein>
    <recommendedName>
        <fullName evidence="8">Ribonuclease VapC</fullName>
        <shortName evidence="8">RNase VapC</shortName>
        <ecNumber evidence="8">3.1.-.-</ecNumber>
    </recommendedName>
    <alternativeName>
        <fullName evidence="8">Toxin VapC</fullName>
    </alternativeName>
</protein>
<evidence type="ECO:0000256" key="7">
    <source>
        <dbReference type="ARBA" id="ARBA00038093"/>
    </source>
</evidence>
<evidence type="ECO:0000256" key="1">
    <source>
        <dbReference type="ARBA" id="ARBA00001946"/>
    </source>
</evidence>
<dbReference type="Pfam" id="PF01850">
    <property type="entry name" value="PIN"/>
    <property type="match status" value="1"/>
</dbReference>
<dbReference type="AlphaFoldDB" id="A0A2U2HG31"/>
<keyword evidence="4 8" id="KW-0479">Metal-binding</keyword>
<gene>
    <name evidence="8" type="primary">vapC</name>
    <name evidence="10" type="ORF">C7C56_020780</name>
</gene>
<keyword evidence="2 8" id="KW-1277">Toxin-antitoxin system</keyword>
<evidence type="ECO:0000256" key="2">
    <source>
        <dbReference type="ARBA" id="ARBA00022649"/>
    </source>
</evidence>
<dbReference type="RefSeq" id="WP_106759268.1">
    <property type="nucleotide sequence ID" value="NZ_PXWF02000276.1"/>
</dbReference>
<dbReference type="PANTHER" id="PTHR33653">
    <property type="entry name" value="RIBONUCLEASE VAPC2"/>
    <property type="match status" value="1"/>
</dbReference>
<organism evidence="10 11">
    <name type="scientific">Massilia glaciei</name>
    <dbReference type="NCBI Taxonomy" id="1524097"/>
    <lineage>
        <taxon>Bacteria</taxon>
        <taxon>Pseudomonadati</taxon>
        <taxon>Pseudomonadota</taxon>
        <taxon>Betaproteobacteria</taxon>
        <taxon>Burkholderiales</taxon>
        <taxon>Oxalobacteraceae</taxon>
        <taxon>Telluria group</taxon>
        <taxon>Massilia</taxon>
    </lineage>
</organism>
<accession>A0A2U2HG31</accession>
<comment type="cofactor">
    <cofactor evidence="1 8">
        <name>Mg(2+)</name>
        <dbReference type="ChEBI" id="CHEBI:18420"/>
    </cofactor>
</comment>
<dbReference type="GO" id="GO:0000287">
    <property type="term" value="F:magnesium ion binding"/>
    <property type="evidence" value="ECO:0007669"/>
    <property type="project" value="UniProtKB-UniRule"/>
</dbReference>
<dbReference type="PANTHER" id="PTHR33653:SF1">
    <property type="entry name" value="RIBONUCLEASE VAPC2"/>
    <property type="match status" value="1"/>
</dbReference>
<comment type="caution">
    <text evidence="10">The sequence shown here is derived from an EMBL/GenBank/DDBJ whole genome shotgun (WGS) entry which is preliminary data.</text>
</comment>
<evidence type="ECO:0000313" key="11">
    <source>
        <dbReference type="Proteomes" id="UP000241421"/>
    </source>
</evidence>
<dbReference type="Proteomes" id="UP000241421">
    <property type="component" value="Unassembled WGS sequence"/>
</dbReference>
<sequence>MVSVLFDTNILIDHFAGIKEATVELERYADAAITTVTWLEVLSGAEPDELREMRDFMSQYTVYELDDVIADEAAAMRRAARGDGAKVLKSPDAIVAATARYTGRKLITRNTKDFSHSYVHVPYTLSRDDETGEIVVNILPPMSLP</sequence>
<dbReference type="InterPro" id="IPR050556">
    <property type="entry name" value="Type_II_TA_system_RNase"/>
</dbReference>
<evidence type="ECO:0000256" key="4">
    <source>
        <dbReference type="ARBA" id="ARBA00022723"/>
    </source>
</evidence>
<dbReference type="Gene3D" id="3.40.50.1010">
    <property type="entry name" value="5'-nuclease"/>
    <property type="match status" value="1"/>
</dbReference>
<feature type="binding site" evidence="8">
    <location>
        <position position="7"/>
    </location>
    <ligand>
        <name>Mg(2+)</name>
        <dbReference type="ChEBI" id="CHEBI:18420"/>
    </ligand>
</feature>
<evidence type="ECO:0000259" key="9">
    <source>
        <dbReference type="Pfam" id="PF01850"/>
    </source>
</evidence>
<dbReference type="GO" id="GO:0016787">
    <property type="term" value="F:hydrolase activity"/>
    <property type="evidence" value="ECO:0007669"/>
    <property type="project" value="UniProtKB-KW"/>
</dbReference>
<dbReference type="GO" id="GO:0090729">
    <property type="term" value="F:toxin activity"/>
    <property type="evidence" value="ECO:0007669"/>
    <property type="project" value="UniProtKB-KW"/>
</dbReference>
<dbReference type="EC" id="3.1.-.-" evidence="8"/>
<name>A0A2U2HG31_9BURK</name>
<keyword evidence="3 8" id="KW-0540">Nuclease</keyword>
<dbReference type="EMBL" id="PXWF02000276">
    <property type="protein sequence ID" value="PWF43666.1"/>
    <property type="molecule type" value="Genomic_DNA"/>
</dbReference>
<dbReference type="InterPro" id="IPR029060">
    <property type="entry name" value="PIN-like_dom_sf"/>
</dbReference>
<keyword evidence="5 8" id="KW-0378">Hydrolase</keyword>
<feature type="domain" description="PIN" evidence="9">
    <location>
        <begin position="4"/>
        <end position="115"/>
    </location>
</feature>